<accession>B0MZI8</accession>
<evidence type="ECO:0000313" key="3">
    <source>
        <dbReference type="Proteomes" id="UP000005819"/>
    </source>
</evidence>
<dbReference type="OrthoDB" id="787462at2"/>
<sequence>MRYVVDAPMVAHLWAHQSQDSARNGRNFYFEGKDIYSYGSHFRCASVEANQQGQKAYLVTTRTYSNTTCKHMGMVRKAIPYGELIFYTPRSVSLHNDRLSEYSYYESAYYIVDQVEKISDYINAQQKSRTQNYTEHVKECLLNIGRWIEFWGLDKRQKSATGRWLMPVLAKLSSTAKKDITKFWTVTGERPRYSSELPRENKSEYQELFLDILARGLLQTTSAAEYKTRLSQLFIDRTDDPLLWEHFAERKERQDAINRRNEELREQRYAERRERWLREEEERHRIANMSFEEKKELWYSGEISNRWFTVPYGLDFNALLRVHNGCIETSMGIQVKAKEAVRLWKLVELFHKNEADFRHDLVHDANNHNWSINSYKNDILTAGCHRIRYEEMRNAAMKLGIAADGTENNPPTQKRRALPPLRPRNRSGLGTWRIYP</sequence>
<protein>
    <submittedName>
        <fullName evidence="2">Uncharacterized protein</fullName>
    </submittedName>
</protein>
<dbReference type="AlphaFoldDB" id="B0MZI8"/>
<feature type="region of interest" description="Disordered" evidence="1">
    <location>
        <begin position="403"/>
        <end position="436"/>
    </location>
</feature>
<name>B0MZI8_9BACT</name>
<dbReference type="HOGENOM" id="CLU_627965_0_0_10"/>
<gene>
    <name evidence="2" type="ORF">ALIPUT_02562</name>
</gene>
<proteinExistence type="predicted"/>
<reference evidence="2" key="2">
    <citation type="submission" date="2013-09" db="EMBL/GenBank/DDBJ databases">
        <title>Draft genome sequence of Alistipes putredinis (DSM 17216).</title>
        <authorList>
            <person name="Sudarsanam P."/>
            <person name="Ley R."/>
            <person name="Guruge J."/>
            <person name="Turnbaugh P.J."/>
            <person name="Mahowald M."/>
            <person name="Liep D."/>
            <person name="Gordon J."/>
        </authorList>
    </citation>
    <scope>NUCLEOTIDE SEQUENCE</scope>
    <source>
        <strain evidence="2">DSM 17216</strain>
    </source>
</reference>
<dbReference type="RefSeq" id="WP_004328605.1">
    <property type="nucleotide sequence ID" value="NZ_DS499577.1"/>
</dbReference>
<organism evidence="2 3">
    <name type="scientific">Alistipes putredinis DSM 17216</name>
    <dbReference type="NCBI Taxonomy" id="445970"/>
    <lineage>
        <taxon>Bacteria</taxon>
        <taxon>Pseudomonadati</taxon>
        <taxon>Bacteroidota</taxon>
        <taxon>Bacteroidia</taxon>
        <taxon>Bacteroidales</taxon>
        <taxon>Rikenellaceae</taxon>
        <taxon>Alistipes</taxon>
    </lineage>
</organism>
<comment type="caution">
    <text evidence="2">The sequence shown here is derived from an EMBL/GenBank/DDBJ whole genome shotgun (WGS) entry which is preliminary data.</text>
</comment>
<dbReference type="EMBL" id="ABFK02000020">
    <property type="protein sequence ID" value="EDS03024.1"/>
    <property type="molecule type" value="Genomic_DNA"/>
</dbReference>
<reference evidence="2" key="1">
    <citation type="submission" date="2007-10" db="EMBL/GenBank/DDBJ databases">
        <authorList>
            <person name="Fulton L."/>
            <person name="Clifton S."/>
            <person name="Fulton B."/>
            <person name="Xu J."/>
            <person name="Minx P."/>
            <person name="Pepin K.H."/>
            <person name="Johnson M."/>
            <person name="Thiruvilangam P."/>
            <person name="Bhonagiri V."/>
            <person name="Nash W.E."/>
            <person name="Mardis E.R."/>
            <person name="Wilson R.K."/>
        </authorList>
    </citation>
    <scope>NUCLEOTIDE SEQUENCE [LARGE SCALE GENOMIC DNA]</scope>
    <source>
        <strain evidence="2">DSM 17216</strain>
    </source>
</reference>
<dbReference type="Proteomes" id="UP000005819">
    <property type="component" value="Unassembled WGS sequence"/>
</dbReference>
<keyword evidence="3" id="KW-1185">Reference proteome</keyword>
<evidence type="ECO:0000313" key="2">
    <source>
        <dbReference type="EMBL" id="EDS03024.1"/>
    </source>
</evidence>
<evidence type="ECO:0000256" key="1">
    <source>
        <dbReference type="SAM" id="MobiDB-lite"/>
    </source>
</evidence>
<dbReference type="GeneID" id="73802957"/>